<evidence type="ECO:0000313" key="2">
    <source>
        <dbReference type="EMBL" id="AAR13297.1"/>
    </source>
</evidence>
<dbReference type="EMBL" id="AY341443">
    <property type="protein sequence ID" value="AAR13297.1"/>
    <property type="molecule type" value="Genomic_DNA"/>
</dbReference>
<dbReference type="FunFam" id="1.10.510.10:FF:000920">
    <property type="entry name" value="Receptor-like protein kinase ANXUR2"/>
    <property type="match status" value="1"/>
</dbReference>
<dbReference type="Pfam" id="PF07714">
    <property type="entry name" value="PK_Tyr_Ser-Thr"/>
    <property type="match status" value="1"/>
</dbReference>
<dbReference type="GO" id="GO:0009506">
    <property type="term" value="C:plasmodesma"/>
    <property type="evidence" value="ECO:0007669"/>
    <property type="project" value="TreeGrafter"/>
</dbReference>
<dbReference type="Gene3D" id="3.30.200.20">
    <property type="entry name" value="Phosphorylase Kinase, domain 1"/>
    <property type="match status" value="1"/>
</dbReference>
<dbReference type="GO" id="GO:0004714">
    <property type="term" value="F:transmembrane receptor protein tyrosine kinase activity"/>
    <property type="evidence" value="ECO:0007669"/>
    <property type="project" value="InterPro"/>
</dbReference>
<dbReference type="InterPro" id="IPR045272">
    <property type="entry name" value="ANXUR1/2-like"/>
</dbReference>
<dbReference type="Gene3D" id="1.10.510.10">
    <property type="entry name" value="Transferase(Phosphotransferase) domain 1"/>
    <property type="match status" value="1"/>
</dbReference>
<dbReference type="InterPro" id="IPR000719">
    <property type="entry name" value="Prot_kinase_dom"/>
</dbReference>
<dbReference type="InterPro" id="IPR011009">
    <property type="entry name" value="Kinase-like_dom_sf"/>
</dbReference>
<reference evidence="2" key="1">
    <citation type="submission" date="2003-07" db="EMBL/GenBank/DDBJ databases">
        <title>Sequence analysis of a BAC clone harboring the Co-4 locus for anthracnose resistance in common bean.</title>
        <authorList>
            <person name="Melotto M."/>
            <person name="Camargo L.E.A."/>
        </authorList>
    </citation>
    <scope>NUCLEOTIDE SEQUENCE</scope>
</reference>
<name>Q69FA5_PHAVU</name>
<dbReference type="InterPro" id="IPR001245">
    <property type="entry name" value="Ser-Thr/Tyr_kinase_cat_dom"/>
</dbReference>
<evidence type="ECO:0000259" key="1">
    <source>
        <dbReference type="PROSITE" id="PS50011"/>
    </source>
</evidence>
<feature type="domain" description="Protein kinase" evidence="1">
    <location>
        <begin position="32"/>
        <end position="318"/>
    </location>
</feature>
<keyword evidence="2" id="KW-0418">Kinase</keyword>
<dbReference type="PANTHER" id="PTHR27003">
    <property type="entry name" value="OS07G0166700 PROTEIN"/>
    <property type="match status" value="1"/>
</dbReference>
<protein>
    <submittedName>
        <fullName evidence="2">Serine-threonine kinase</fullName>
    </submittedName>
</protein>
<dbReference type="GO" id="GO:0005524">
    <property type="term" value="F:ATP binding"/>
    <property type="evidence" value="ECO:0007669"/>
    <property type="project" value="InterPro"/>
</dbReference>
<dbReference type="SUPFAM" id="SSF56112">
    <property type="entry name" value="Protein kinase-like (PK-like)"/>
    <property type="match status" value="1"/>
</dbReference>
<proteinExistence type="predicted"/>
<dbReference type="AlphaFoldDB" id="Q69FA5"/>
<dbReference type="FunFam" id="3.30.200.20:FF:000742">
    <property type="entry name" value="Receptor-like protein kinase ANXUR2"/>
    <property type="match status" value="1"/>
</dbReference>
<gene>
    <name evidence="2" type="ORF">BA3</name>
</gene>
<organism evidence="2">
    <name type="scientific">Phaseolus vulgaris</name>
    <name type="common">Kidney bean</name>
    <name type="synonym">French bean</name>
    <dbReference type="NCBI Taxonomy" id="3885"/>
    <lineage>
        <taxon>Eukaryota</taxon>
        <taxon>Viridiplantae</taxon>
        <taxon>Streptophyta</taxon>
        <taxon>Embryophyta</taxon>
        <taxon>Tracheophyta</taxon>
        <taxon>Spermatophyta</taxon>
        <taxon>Magnoliopsida</taxon>
        <taxon>eudicotyledons</taxon>
        <taxon>Gunneridae</taxon>
        <taxon>Pentapetalae</taxon>
        <taxon>rosids</taxon>
        <taxon>fabids</taxon>
        <taxon>Fabales</taxon>
        <taxon>Fabaceae</taxon>
        <taxon>Papilionoideae</taxon>
        <taxon>50 kb inversion clade</taxon>
        <taxon>NPAAA clade</taxon>
        <taxon>indigoferoid/millettioid clade</taxon>
        <taxon>Phaseoleae</taxon>
        <taxon>Phaseolus</taxon>
    </lineage>
</organism>
<keyword evidence="2" id="KW-0808">Transferase</keyword>
<accession>Q69FA5</accession>
<sequence>MRPRSRVERATSAKILCHHFSLADIRKSTNNFDHKRLIDHEGFGVELYKGCLQYDGSDYTVTIKRFNKDAHERGEQWNQFKNEIELLCQLRHPNIISLTGFCNHEKEKIVVLEYMPNGSLYSHLQRGELSWKKRLEICIGAARGLHYLHAGAKRTIIHRDINPLNILLDANMEPKLSNFGISLQGQRFMSKPKPIKVDTIAGAIGYLAQECFKNSIVSDKTDVYSFGIVLLQVACGKNNYFSMREIDGFLESVEENIDMDIKGKIAPECWKVFIDIIQRCVDYEAEERPTMGEVEVQLEYALSLQEQADITNIHHHYILLAKTIINDY</sequence>
<dbReference type="PROSITE" id="PS50011">
    <property type="entry name" value="PROTEIN_KINASE_DOM"/>
    <property type="match status" value="1"/>
</dbReference>
<dbReference type="PANTHER" id="PTHR27003:SF303">
    <property type="entry name" value="TYROSINE KINASE FAMILY PROTEIN"/>
    <property type="match status" value="1"/>
</dbReference>
<dbReference type="GO" id="GO:0005886">
    <property type="term" value="C:plasma membrane"/>
    <property type="evidence" value="ECO:0007669"/>
    <property type="project" value="TreeGrafter"/>
</dbReference>